<comment type="caution">
    <text evidence="2">The sequence shown here is derived from an EMBL/GenBank/DDBJ whole genome shotgun (WGS) entry which is preliminary data.</text>
</comment>
<dbReference type="InterPro" id="IPR045385">
    <property type="entry name" value="DUF6526"/>
</dbReference>
<protein>
    <submittedName>
        <fullName evidence="2">DUF6526 family protein</fullName>
    </submittedName>
</protein>
<name>A0ABW0BT17_9BACT</name>
<dbReference type="Proteomes" id="UP001596163">
    <property type="component" value="Unassembled WGS sequence"/>
</dbReference>
<dbReference type="EMBL" id="JBHSKS010000002">
    <property type="protein sequence ID" value="MFC5190974.1"/>
    <property type="molecule type" value="Genomic_DNA"/>
</dbReference>
<feature type="transmembrane region" description="Helical" evidence="1">
    <location>
        <begin position="12"/>
        <end position="32"/>
    </location>
</feature>
<organism evidence="2 3">
    <name type="scientific">Algoriphagus aquatilis</name>
    <dbReference type="NCBI Taxonomy" id="490186"/>
    <lineage>
        <taxon>Bacteria</taxon>
        <taxon>Pseudomonadati</taxon>
        <taxon>Bacteroidota</taxon>
        <taxon>Cytophagia</taxon>
        <taxon>Cytophagales</taxon>
        <taxon>Cyclobacteriaceae</taxon>
        <taxon>Algoriphagus</taxon>
    </lineage>
</organism>
<keyword evidence="1" id="KW-0812">Transmembrane</keyword>
<keyword evidence="1" id="KW-1133">Transmembrane helix</keyword>
<dbReference type="RefSeq" id="WP_377912570.1">
    <property type="nucleotide sequence ID" value="NZ_JBHSKS010000002.1"/>
</dbReference>
<accession>A0ABW0BT17</accession>
<proteinExistence type="predicted"/>
<keyword evidence="3" id="KW-1185">Reference proteome</keyword>
<evidence type="ECO:0000313" key="3">
    <source>
        <dbReference type="Proteomes" id="UP001596163"/>
    </source>
</evidence>
<keyword evidence="1" id="KW-0472">Membrane</keyword>
<feature type="transmembrane region" description="Helical" evidence="1">
    <location>
        <begin position="47"/>
        <end position="67"/>
    </location>
</feature>
<sequence>MTPQNYKNHARYYPFHHFIVTPLTLILLGWTIARTNFTTSESSAESLYQLLIALILALLPLLARIYALKLQNRMILNEMRIRYFHLTGKPFYDKENQLKLGQIISLRFASDEELLVLMEKSIEKGLSPKEIKLQIKNWKGDYRRV</sequence>
<reference evidence="3" key="1">
    <citation type="journal article" date="2019" name="Int. J. Syst. Evol. Microbiol.">
        <title>The Global Catalogue of Microorganisms (GCM) 10K type strain sequencing project: providing services to taxonomists for standard genome sequencing and annotation.</title>
        <authorList>
            <consortium name="The Broad Institute Genomics Platform"/>
            <consortium name="The Broad Institute Genome Sequencing Center for Infectious Disease"/>
            <person name="Wu L."/>
            <person name="Ma J."/>
        </authorList>
    </citation>
    <scope>NUCLEOTIDE SEQUENCE [LARGE SCALE GENOMIC DNA]</scope>
    <source>
        <strain evidence="3">CGMCC 1.7030</strain>
    </source>
</reference>
<evidence type="ECO:0000256" key="1">
    <source>
        <dbReference type="SAM" id="Phobius"/>
    </source>
</evidence>
<dbReference type="Pfam" id="PF20136">
    <property type="entry name" value="DUF6526"/>
    <property type="match status" value="1"/>
</dbReference>
<gene>
    <name evidence="2" type="ORF">ACFPIK_04295</name>
</gene>
<evidence type="ECO:0000313" key="2">
    <source>
        <dbReference type="EMBL" id="MFC5190974.1"/>
    </source>
</evidence>